<protein>
    <submittedName>
        <fullName evidence="3">Uncharacterized protein</fullName>
    </submittedName>
</protein>
<reference evidence="3" key="1">
    <citation type="submission" date="2023-08" db="EMBL/GenBank/DDBJ databases">
        <title>Reference Genome Resource for the Citrus Pathogen Phytophthora citrophthora.</title>
        <authorList>
            <person name="Moller H."/>
            <person name="Coetzee B."/>
            <person name="Rose L.J."/>
            <person name="Van Niekerk J.M."/>
        </authorList>
    </citation>
    <scope>NUCLEOTIDE SEQUENCE</scope>
    <source>
        <strain evidence="3">STE-U-9442</strain>
    </source>
</reference>
<dbReference type="EMBL" id="JASMQC010000027">
    <property type="protein sequence ID" value="KAK1933883.1"/>
    <property type="molecule type" value="Genomic_DNA"/>
</dbReference>
<evidence type="ECO:0000313" key="3">
    <source>
        <dbReference type="EMBL" id="KAK1933883.1"/>
    </source>
</evidence>
<dbReference type="EMBL" id="JASMQC010000027">
    <property type="protein sequence ID" value="KAK1933881.1"/>
    <property type="molecule type" value="Genomic_DNA"/>
</dbReference>
<dbReference type="EMBL" id="JASMQC010000027">
    <property type="protein sequence ID" value="KAK1933879.1"/>
    <property type="molecule type" value="Genomic_DNA"/>
</dbReference>
<evidence type="ECO:0000313" key="1">
    <source>
        <dbReference type="EMBL" id="KAK1933879.1"/>
    </source>
</evidence>
<accession>A0AAD9G8P9</accession>
<evidence type="ECO:0000313" key="4">
    <source>
        <dbReference type="Proteomes" id="UP001259832"/>
    </source>
</evidence>
<sequence>MTQWKVFVYGTAAAQQVAWSSLLTFSEIKRECASHTHATANILPALFFQPTRLQYLNRLKKLRGGYVQMARELLKIDVFNEECDYYLDGNEVTDLCAPCYKREVPMLSKAAMISVIDNGRFSKVTQSLHVDVLRQIFVFASTPAQRSVHVWSD</sequence>
<comment type="caution">
    <text evidence="3">The sequence shown here is derived from an EMBL/GenBank/DDBJ whole genome shotgun (WGS) entry which is preliminary data.</text>
</comment>
<evidence type="ECO:0000313" key="2">
    <source>
        <dbReference type="EMBL" id="KAK1933881.1"/>
    </source>
</evidence>
<gene>
    <name evidence="1" type="ORF">P3T76_011639</name>
    <name evidence="2" type="ORF">P3T76_011641</name>
    <name evidence="3" type="ORF">P3T76_011643</name>
</gene>
<name>A0AAD9G8P9_9STRA</name>
<keyword evidence="4" id="KW-1185">Reference proteome</keyword>
<dbReference type="Proteomes" id="UP001259832">
    <property type="component" value="Unassembled WGS sequence"/>
</dbReference>
<dbReference type="AlphaFoldDB" id="A0AAD9G8P9"/>
<proteinExistence type="predicted"/>
<organism evidence="3 4">
    <name type="scientific">Phytophthora citrophthora</name>
    <dbReference type="NCBI Taxonomy" id="4793"/>
    <lineage>
        <taxon>Eukaryota</taxon>
        <taxon>Sar</taxon>
        <taxon>Stramenopiles</taxon>
        <taxon>Oomycota</taxon>
        <taxon>Peronosporomycetes</taxon>
        <taxon>Peronosporales</taxon>
        <taxon>Peronosporaceae</taxon>
        <taxon>Phytophthora</taxon>
    </lineage>
</organism>